<organism evidence="2 3">
    <name type="scientific">Arthrobacter pigmenti</name>
    <dbReference type="NCBI Taxonomy" id="271432"/>
    <lineage>
        <taxon>Bacteria</taxon>
        <taxon>Bacillati</taxon>
        <taxon>Actinomycetota</taxon>
        <taxon>Actinomycetes</taxon>
        <taxon>Micrococcales</taxon>
        <taxon>Micrococcaceae</taxon>
        <taxon>Arthrobacter</taxon>
    </lineage>
</organism>
<feature type="transmembrane region" description="Helical" evidence="1">
    <location>
        <begin position="12"/>
        <end position="31"/>
    </location>
</feature>
<accession>A0A846RYX4</accession>
<dbReference type="AlphaFoldDB" id="A0A846RYX4"/>
<keyword evidence="3" id="KW-1185">Reference proteome</keyword>
<sequence>MNQKSNRRFLTVLVAMAFTAAALILSVPPLFEAHEPYQLGLTLTLAALASALGAAVLVMRARNRA</sequence>
<evidence type="ECO:0000313" key="2">
    <source>
        <dbReference type="EMBL" id="NJC23401.1"/>
    </source>
</evidence>
<feature type="transmembrane region" description="Helical" evidence="1">
    <location>
        <begin position="37"/>
        <end position="59"/>
    </location>
</feature>
<keyword evidence="1" id="KW-0812">Transmembrane</keyword>
<dbReference type="EMBL" id="JAATJL010000001">
    <property type="protein sequence ID" value="NJC23401.1"/>
    <property type="molecule type" value="Genomic_DNA"/>
</dbReference>
<gene>
    <name evidence="2" type="ORF">BJ994_002477</name>
</gene>
<comment type="caution">
    <text evidence="2">The sequence shown here is derived from an EMBL/GenBank/DDBJ whole genome shotgun (WGS) entry which is preliminary data.</text>
</comment>
<evidence type="ECO:0000313" key="3">
    <source>
        <dbReference type="Proteomes" id="UP000547458"/>
    </source>
</evidence>
<keyword evidence="1" id="KW-0472">Membrane</keyword>
<evidence type="ECO:0000256" key="1">
    <source>
        <dbReference type="SAM" id="Phobius"/>
    </source>
</evidence>
<name>A0A846RYX4_9MICC</name>
<keyword evidence="1" id="KW-1133">Transmembrane helix</keyword>
<dbReference type="Proteomes" id="UP000547458">
    <property type="component" value="Unassembled WGS sequence"/>
</dbReference>
<protein>
    <submittedName>
        <fullName evidence="2">Uncharacterized protein</fullName>
    </submittedName>
</protein>
<reference evidence="2 3" key="1">
    <citation type="submission" date="2020-03" db="EMBL/GenBank/DDBJ databases">
        <title>Sequencing the genomes of 1000 actinobacteria strains.</title>
        <authorList>
            <person name="Klenk H.-P."/>
        </authorList>
    </citation>
    <scope>NUCLEOTIDE SEQUENCE [LARGE SCALE GENOMIC DNA]</scope>
    <source>
        <strain evidence="2 3">DSM 16403</strain>
    </source>
</reference>
<proteinExistence type="predicted"/>